<accession>A0A0G4G273</accession>
<dbReference type="PANTHER" id="PTHR10772:SF0">
    <property type="entry name" value="10 KDA HEAT SHOCK PROTEIN, MITOCHONDRIAL"/>
    <property type="match status" value="1"/>
</dbReference>
<evidence type="ECO:0000256" key="1">
    <source>
        <dbReference type="ARBA" id="ARBA00006975"/>
    </source>
</evidence>
<dbReference type="AlphaFoldDB" id="A0A0G4G273"/>
<dbReference type="GO" id="GO:0046872">
    <property type="term" value="F:metal ion binding"/>
    <property type="evidence" value="ECO:0007669"/>
    <property type="project" value="TreeGrafter"/>
</dbReference>
<dbReference type="GO" id="GO:0044183">
    <property type="term" value="F:protein folding chaperone"/>
    <property type="evidence" value="ECO:0007669"/>
    <property type="project" value="InterPro"/>
</dbReference>
<dbReference type="SMART" id="SM00883">
    <property type="entry name" value="Cpn10"/>
    <property type="match status" value="1"/>
</dbReference>
<dbReference type="InterPro" id="IPR020818">
    <property type="entry name" value="Chaperonin_GroES"/>
</dbReference>
<protein>
    <recommendedName>
        <fullName evidence="5">10 kDa chaperonin</fullName>
    </recommendedName>
</protein>
<gene>
    <name evidence="4" type="ORF">Cvel_19897</name>
</gene>
<dbReference type="SUPFAM" id="SSF50129">
    <property type="entry name" value="GroES-like"/>
    <property type="match status" value="1"/>
</dbReference>
<dbReference type="CDD" id="cd00320">
    <property type="entry name" value="cpn10"/>
    <property type="match status" value="1"/>
</dbReference>
<evidence type="ECO:0000313" key="4">
    <source>
        <dbReference type="EMBL" id="CEM22157.1"/>
    </source>
</evidence>
<dbReference type="HAMAP" id="MF_00580">
    <property type="entry name" value="CH10"/>
    <property type="match status" value="1"/>
</dbReference>
<organism evidence="4">
    <name type="scientific">Chromera velia CCMP2878</name>
    <dbReference type="NCBI Taxonomy" id="1169474"/>
    <lineage>
        <taxon>Eukaryota</taxon>
        <taxon>Sar</taxon>
        <taxon>Alveolata</taxon>
        <taxon>Colpodellida</taxon>
        <taxon>Chromeraceae</taxon>
        <taxon>Chromera</taxon>
    </lineage>
</organism>
<dbReference type="FunFam" id="2.30.33.40:FF:000002">
    <property type="entry name" value="10 kDa chaperonin, mitochondrial"/>
    <property type="match status" value="1"/>
</dbReference>
<dbReference type="InterPro" id="IPR011032">
    <property type="entry name" value="GroES-like_sf"/>
</dbReference>
<proteinExistence type="inferred from homology"/>
<dbReference type="Gene3D" id="2.30.33.40">
    <property type="entry name" value="GroES chaperonin"/>
    <property type="match status" value="1"/>
</dbReference>
<dbReference type="GO" id="GO:0051082">
    <property type="term" value="F:unfolded protein binding"/>
    <property type="evidence" value="ECO:0007669"/>
    <property type="project" value="TreeGrafter"/>
</dbReference>
<evidence type="ECO:0000256" key="3">
    <source>
        <dbReference type="RuleBase" id="RU003479"/>
    </source>
</evidence>
<dbReference type="GO" id="GO:0005524">
    <property type="term" value="F:ATP binding"/>
    <property type="evidence" value="ECO:0007669"/>
    <property type="project" value="InterPro"/>
</dbReference>
<dbReference type="GO" id="GO:0005759">
    <property type="term" value="C:mitochondrial matrix"/>
    <property type="evidence" value="ECO:0007669"/>
    <property type="project" value="TreeGrafter"/>
</dbReference>
<dbReference type="PhylomeDB" id="A0A0G4G273"/>
<dbReference type="InterPro" id="IPR018369">
    <property type="entry name" value="Chaprnonin_Cpn10_CS"/>
</dbReference>
<evidence type="ECO:0000256" key="2">
    <source>
        <dbReference type="ARBA" id="ARBA00023186"/>
    </source>
</evidence>
<dbReference type="VEuPathDB" id="CryptoDB:Cvel_19897"/>
<keyword evidence="2 3" id="KW-0143">Chaperone</keyword>
<name>A0A0G4G273_9ALVE</name>
<dbReference type="Pfam" id="PF00166">
    <property type="entry name" value="Cpn10"/>
    <property type="match status" value="1"/>
</dbReference>
<dbReference type="PANTHER" id="PTHR10772">
    <property type="entry name" value="10 KDA HEAT SHOCK PROTEIN"/>
    <property type="match status" value="1"/>
</dbReference>
<reference evidence="4" key="1">
    <citation type="submission" date="2014-11" db="EMBL/GenBank/DDBJ databases">
        <authorList>
            <person name="Otto D Thomas"/>
            <person name="Naeem Raeece"/>
        </authorList>
    </citation>
    <scope>NUCLEOTIDE SEQUENCE</scope>
</reference>
<dbReference type="GO" id="GO:0051087">
    <property type="term" value="F:protein-folding chaperone binding"/>
    <property type="evidence" value="ECO:0007669"/>
    <property type="project" value="TreeGrafter"/>
</dbReference>
<sequence>MSGMVKRFTPLFDRVLVQRLKQEAQTKSGIFLPDSAKGASNQATVVAVGAGRLTKEGNKVPVSVSVGQTVIVPEYGGMTLKFDDEEFHIFRDEDIVGVLKSE</sequence>
<dbReference type="EMBL" id="CDMZ01000824">
    <property type="protein sequence ID" value="CEM22157.1"/>
    <property type="molecule type" value="Genomic_DNA"/>
</dbReference>
<dbReference type="PRINTS" id="PR00297">
    <property type="entry name" value="CHAPERONIN10"/>
</dbReference>
<comment type="similarity">
    <text evidence="1 3">Belongs to the GroES chaperonin family.</text>
</comment>
<dbReference type="InterPro" id="IPR037124">
    <property type="entry name" value="Chaperonin_GroES_sf"/>
</dbReference>
<evidence type="ECO:0008006" key="5">
    <source>
        <dbReference type="Google" id="ProtNLM"/>
    </source>
</evidence>
<dbReference type="PROSITE" id="PS00681">
    <property type="entry name" value="CHAPERONINS_CPN10"/>
    <property type="match status" value="1"/>
</dbReference>